<evidence type="ECO:0000313" key="7">
    <source>
        <dbReference type="Proteomes" id="UP001215503"/>
    </source>
</evidence>
<comment type="caution">
    <text evidence="6">The sequence shown here is derived from an EMBL/GenBank/DDBJ whole genome shotgun (WGS) entry which is preliminary data.</text>
</comment>
<evidence type="ECO:0000256" key="3">
    <source>
        <dbReference type="ARBA" id="ARBA00023027"/>
    </source>
</evidence>
<dbReference type="EMBL" id="JARHUD010000009">
    <property type="protein sequence ID" value="MDF2097085.1"/>
    <property type="molecule type" value="Genomic_DNA"/>
</dbReference>
<dbReference type="Gene3D" id="3.40.50.720">
    <property type="entry name" value="NAD(P)-binding Rossmann-like Domain"/>
    <property type="match status" value="1"/>
</dbReference>
<dbReference type="CDD" id="cd08946">
    <property type="entry name" value="SDR_e"/>
    <property type="match status" value="1"/>
</dbReference>
<feature type="domain" description="NAD-dependent epimerase/dehydratase" evidence="5">
    <location>
        <begin position="4"/>
        <end position="163"/>
    </location>
</feature>
<dbReference type="RefSeq" id="WP_275823857.1">
    <property type="nucleotide sequence ID" value="NZ_JARHUD010000009.1"/>
</dbReference>
<sequence>MTAILITGAAGFLGQHLAQHFADKAERLVLSDIKPLPEEPAGAERVQADLGDKQAVLEMAREVDAILHFGGLPVEYPFEEILHANLRGSYHVFEAARASGARVIFASSNHAIGYYERSQRLDVADPPMPDGFYGLSKAYVELLARTYWMKHGVESASLRIGSALPEPRDARNLSTWFALPDMMAMIEACLAAQPLGCRLLWGASANSRGWWGRDDRDGLDLPPFDDAERFAAALEAKVTDDPVNERYQGGSFASDGYDRAEPAPPPPLRR</sequence>
<keyword evidence="7" id="KW-1185">Reference proteome</keyword>
<evidence type="ECO:0000259" key="5">
    <source>
        <dbReference type="Pfam" id="PF01370"/>
    </source>
</evidence>
<dbReference type="InterPro" id="IPR036291">
    <property type="entry name" value="NAD(P)-bd_dom_sf"/>
</dbReference>
<dbReference type="PANTHER" id="PTHR43103:SF5">
    <property type="entry name" value="4-EPIMERASE, PUTATIVE (AFU_ORTHOLOGUE AFUA_7G00360)-RELATED"/>
    <property type="match status" value="1"/>
</dbReference>
<dbReference type="Proteomes" id="UP001215503">
    <property type="component" value="Unassembled WGS sequence"/>
</dbReference>
<dbReference type="SUPFAM" id="SSF51735">
    <property type="entry name" value="NAD(P)-binding Rossmann-fold domains"/>
    <property type="match status" value="1"/>
</dbReference>
<dbReference type="Pfam" id="PF01370">
    <property type="entry name" value="Epimerase"/>
    <property type="match status" value="1"/>
</dbReference>
<gene>
    <name evidence="6" type="ORF">P2G67_13975</name>
</gene>
<dbReference type="InterPro" id="IPR001509">
    <property type="entry name" value="Epimerase_deHydtase"/>
</dbReference>
<proteinExistence type="inferred from homology"/>
<evidence type="ECO:0000256" key="4">
    <source>
        <dbReference type="SAM" id="MobiDB-lite"/>
    </source>
</evidence>
<name>A0ABT5YQ37_9PROT</name>
<reference evidence="6 7" key="1">
    <citation type="submission" date="2023-03" db="EMBL/GenBank/DDBJ databases">
        <title>Fodinicurvata sp. CAU 1616 isolated from sea sendiment.</title>
        <authorList>
            <person name="Kim W."/>
        </authorList>
    </citation>
    <scope>NUCLEOTIDE SEQUENCE [LARGE SCALE GENOMIC DNA]</scope>
    <source>
        <strain evidence="6 7">CAU 1616</strain>
    </source>
</reference>
<feature type="region of interest" description="Disordered" evidence="4">
    <location>
        <begin position="241"/>
        <end position="270"/>
    </location>
</feature>
<evidence type="ECO:0000256" key="1">
    <source>
        <dbReference type="ARBA" id="ARBA00007637"/>
    </source>
</evidence>
<evidence type="ECO:0000256" key="2">
    <source>
        <dbReference type="ARBA" id="ARBA00023002"/>
    </source>
</evidence>
<dbReference type="PANTHER" id="PTHR43103">
    <property type="entry name" value="NUCLEOSIDE-DIPHOSPHATE-SUGAR EPIMERASE"/>
    <property type="match status" value="1"/>
</dbReference>
<accession>A0ABT5YQ37</accession>
<organism evidence="6 7">
    <name type="scientific">Aquibaculum arenosum</name>
    <dbReference type="NCBI Taxonomy" id="3032591"/>
    <lineage>
        <taxon>Bacteria</taxon>
        <taxon>Pseudomonadati</taxon>
        <taxon>Pseudomonadota</taxon>
        <taxon>Alphaproteobacteria</taxon>
        <taxon>Rhodospirillales</taxon>
        <taxon>Rhodovibrionaceae</taxon>
        <taxon>Aquibaculum</taxon>
    </lineage>
</organism>
<evidence type="ECO:0000313" key="6">
    <source>
        <dbReference type="EMBL" id="MDF2097085.1"/>
    </source>
</evidence>
<protein>
    <submittedName>
        <fullName evidence="6">NAD(P)-dependent oxidoreductase</fullName>
    </submittedName>
</protein>
<comment type="similarity">
    <text evidence="1">Belongs to the NAD(P)-dependent epimerase/dehydratase family.</text>
</comment>
<keyword evidence="3" id="KW-0520">NAD</keyword>
<keyword evidence="2" id="KW-0560">Oxidoreductase</keyword>